<dbReference type="Proteomes" id="UP000190857">
    <property type="component" value="Unassembled WGS sequence"/>
</dbReference>
<dbReference type="AlphaFoldDB" id="A0A1T5KZ30"/>
<protein>
    <recommendedName>
        <fullName evidence="3">HEAT repeat-containing protein</fullName>
    </recommendedName>
</protein>
<proteinExistence type="predicted"/>
<dbReference type="STRING" id="123320.SAMN06309945_2630"/>
<sequence>MSRTPARRQEPAPISRDALLALEPDDLDEALYKRSGLPGRANVAVLDMASEALPLDELRRLSGSREEFLAMVGAAGVARAFGGPHDLAEELAKDLDKLAVDPRWRVRDAVARGLQKGADEHVEPVLGLVEGWSDSGDIVLVRTAVETVCEPRVLENAAARQVAVHACERAMALLAQVDGPLGAEERSLAATMSYAWSIIVLADPDEVLPLWHALEQDPSPVVQRIVSDNVAKTPLGRLLDERG</sequence>
<accession>A0A1T5KZ30</accession>
<gene>
    <name evidence="1" type="ORF">SAMN06309945_2630</name>
</gene>
<evidence type="ECO:0000313" key="2">
    <source>
        <dbReference type="Proteomes" id="UP000190857"/>
    </source>
</evidence>
<reference evidence="1 2" key="1">
    <citation type="submission" date="2017-02" db="EMBL/GenBank/DDBJ databases">
        <authorList>
            <person name="Peterson S.W."/>
        </authorList>
    </citation>
    <scope>NUCLEOTIDE SEQUENCE [LARGE SCALE GENOMIC DNA]</scope>
    <source>
        <strain evidence="1 2">VKM Ac-2059</strain>
    </source>
</reference>
<organism evidence="1 2">
    <name type="scientific">Okibacterium fritillariae</name>
    <dbReference type="NCBI Taxonomy" id="123320"/>
    <lineage>
        <taxon>Bacteria</taxon>
        <taxon>Bacillati</taxon>
        <taxon>Actinomycetota</taxon>
        <taxon>Actinomycetes</taxon>
        <taxon>Micrococcales</taxon>
        <taxon>Microbacteriaceae</taxon>
        <taxon>Okibacterium</taxon>
    </lineage>
</organism>
<name>A0A1T5KZ30_9MICO</name>
<dbReference type="EMBL" id="FUZP01000003">
    <property type="protein sequence ID" value="SKC68438.1"/>
    <property type="molecule type" value="Genomic_DNA"/>
</dbReference>
<keyword evidence="2" id="KW-1185">Reference proteome</keyword>
<dbReference type="RefSeq" id="WP_079728658.1">
    <property type="nucleotide sequence ID" value="NZ_FUZP01000003.1"/>
</dbReference>
<dbReference type="OrthoDB" id="154709at2"/>
<evidence type="ECO:0000313" key="1">
    <source>
        <dbReference type="EMBL" id="SKC68438.1"/>
    </source>
</evidence>
<evidence type="ECO:0008006" key="3">
    <source>
        <dbReference type="Google" id="ProtNLM"/>
    </source>
</evidence>